<reference evidence="1 2" key="1">
    <citation type="journal article" date="2012" name="Genome Biol.">
        <title>Sequencing three crocodilian genomes to illuminate the evolution of archosaurs and amniotes.</title>
        <authorList>
            <person name="St John J.A."/>
            <person name="Braun E.L."/>
            <person name="Isberg S.R."/>
            <person name="Miles L.G."/>
            <person name="Chong A.Y."/>
            <person name="Gongora J."/>
            <person name="Dalzell P."/>
            <person name="Moran C."/>
            <person name="Bed'hom B."/>
            <person name="Abzhanov A."/>
            <person name="Burgess S.C."/>
            <person name="Cooksey A.M."/>
            <person name="Castoe T.A."/>
            <person name="Crawford N.G."/>
            <person name="Densmore L.D."/>
            <person name="Drew J.C."/>
            <person name="Edwards S.V."/>
            <person name="Faircloth B.C."/>
            <person name="Fujita M.K."/>
            <person name="Greenwold M.J."/>
            <person name="Hoffmann F.G."/>
            <person name="Howard J.M."/>
            <person name="Iguchi T."/>
            <person name="Janes D.E."/>
            <person name="Khan S.Y."/>
            <person name="Kohno S."/>
            <person name="de Koning A.J."/>
            <person name="Lance S.L."/>
            <person name="McCarthy F.M."/>
            <person name="McCormack J.E."/>
            <person name="Merchant M.E."/>
            <person name="Peterson D.G."/>
            <person name="Pollock D.D."/>
            <person name="Pourmand N."/>
            <person name="Raney B.J."/>
            <person name="Roessler K.A."/>
            <person name="Sanford J.R."/>
            <person name="Sawyer R.H."/>
            <person name="Schmidt C.J."/>
            <person name="Triplett E.W."/>
            <person name="Tuberville T.D."/>
            <person name="Venegas-Anaya M."/>
            <person name="Howard J.T."/>
            <person name="Jarvis E.D."/>
            <person name="Guillette L.J.Jr."/>
            <person name="Glenn T.C."/>
            <person name="Green R.E."/>
            <person name="Ray D.A."/>
        </authorList>
    </citation>
    <scope>NUCLEOTIDE SEQUENCE [LARGE SCALE GENOMIC DNA]</scope>
    <source>
        <strain evidence="1">KSC_2009_1</strain>
    </source>
</reference>
<evidence type="ECO:0000313" key="2">
    <source>
        <dbReference type="Proteomes" id="UP000050525"/>
    </source>
</evidence>
<proteinExistence type="predicted"/>
<keyword evidence="2" id="KW-1185">Reference proteome</keyword>
<protein>
    <submittedName>
        <fullName evidence="1">Uncharacterized protein</fullName>
    </submittedName>
</protein>
<dbReference type="Proteomes" id="UP000050525">
    <property type="component" value="Unassembled WGS sequence"/>
</dbReference>
<evidence type="ECO:0000313" key="1">
    <source>
        <dbReference type="EMBL" id="KYO43236.1"/>
    </source>
</evidence>
<organism evidence="1 2">
    <name type="scientific">Alligator mississippiensis</name>
    <name type="common">American alligator</name>
    <dbReference type="NCBI Taxonomy" id="8496"/>
    <lineage>
        <taxon>Eukaryota</taxon>
        <taxon>Metazoa</taxon>
        <taxon>Chordata</taxon>
        <taxon>Craniata</taxon>
        <taxon>Vertebrata</taxon>
        <taxon>Euteleostomi</taxon>
        <taxon>Archelosauria</taxon>
        <taxon>Archosauria</taxon>
        <taxon>Crocodylia</taxon>
        <taxon>Alligatoridae</taxon>
        <taxon>Alligatorinae</taxon>
        <taxon>Alligator</taxon>
    </lineage>
</organism>
<accession>A0A151P2C2</accession>
<dbReference type="AlphaFoldDB" id="A0A151P2C2"/>
<sequence>MLQDATWYHSSCYFPANTYTQRNQLLEQKLGLQPEFPVAEPTSQVPSYGIVHLAIPEDHTGYWNRCKILTASMWRDSASLLIRSKTQDLKREGDALNLETPVIPSKSIKRQPPAASRSVSLWGSAPPPLSSAVSRIVRSPELSRCHMDSSGTNACVSVHKNICKYRIRQIFYIR</sequence>
<comment type="caution">
    <text evidence="1">The sequence shown here is derived from an EMBL/GenBank/DDBJ whole genome shotgun (WGS) entry which is preliminary data.</text>
</comment>
<dbReference type="EMBL" id="AKHW03001210">
    <property type="protein sequence ID" value="KYO43236.1"/>
    <property type="molecule type" value="Genomic_DNA"/>
</dbReference>
<name>A0A151P2C2_ALLMI</name>
<gene>
    <name evidence="1" type="ORF">Y1Q_0017552</name>
</gene>